<keyword evidence="3 12" id="KW-0808">Transferase</keyword>
<comment type="similarity">
    <text evidence="1 12">Belongs to the DNA polymerase type-Y family.</text>
</comment>
<dbReference type="GO" id="GO:0003684">
    <property type="term" value="F:damaged DNA binding"/>
    <property type="evidence" value="ECO:0007669"/>
    <property type="project" value="InterPro"/>
</dbReference>
<evidence type="ECO:0000256" key="5">
    <source>
        <dbReference type="ARBA" id="ARBA00022705"/>
    </source>
</evidence>
<evidence type="ECO:0000256" key="11">
    <source>
        <dbReference type="ARBA" id="ARBA00049244"/>
    </source>
</evidence>
<dbReference type="AlphaFoldDB" id="A0A8J6TDJ6"/>
<feature type="binding site" evidence="12">
    <location>
        <position position="106"/>
    </location>
    <ligand>
        <name>Mg(2+)</name>
        <dbReference type="ChEBI" id="CHEBI:18420"/>
    </ligand>
</feature>
<dbReference type="SUPFAM" id="SSF100879">
    <property type="entry name" value="Lesion bypass DNA polymerase (Y-family), little finger domain"/>
    <property type="match status" value="1"/>
</dbReference>
<keyword evidence="12" id="KW-0963">Cytoplasm</keyword>
<name>A0A8J6TDJ6_9BACT</name>
<dbReference type="PANTHER" id="PTHR11076:SF33">
    <property type="entry name" value="DNA POLYMERASE KAPPA"/>
    <property type="match status" value="1"/>
</dbReference>
<feature type="binding site" evidence="12">
    <location>
        <position position="12"/>
    </location>
    <ligand>
        <name>Mg(2+)</name>
        <dbReference type="ChEBI" id="CHEBI:18420"/>
    </ligand>
</feature>
<dbReference type="InterPro" id="IPR050116">
    <property type="entry name" value="DNA_polymerase-Y"/>
</dbReference>
<keyword evidence="2 12" id="KW-0515">Mutator protein</keyword>
<dbReference type="GO" id="GO:0006261">
    <property type="term" value="P:DNA-templated DNA replication"/>
    <property type="evidence" value="ECO:0007669"/>
    <property type="project" value="UniProtKB-UniRule"/>
</dbReference>
<comment type="cofactor">
    <cofactor evidence="12">
        <name>Mg(2+)</name>
        <dbReference type="ChEBI" id="CHEBI:18420"/>
    </cofactor>
    <text evidence="12">Binds 2 magnesium ions per subunit.</text>
</comment>
<accession>A0A8J6TDJ6</accession>
<proteinExistence type="inferred from homology"/>
<evidence type="ECO:0000256" key="3">
    <source>
        <dbReference type="ARBA" id="ARBA00022679"/>
    </source>
</evidence>
<dbReference type="GO" id="GO:0003887">
    <property type="term" value="F:DNA-directed DNA polymerase activity"/>
    <property type="evidence" value="ECO:0007669"/>
    <property type="project" value="UniProtKB-UniRule"/>
</dbReference>
<protein>
    <recommendedName>
        <fullName evidence="12">DNA polymerase IV</fullName>
        <shortName evidence="12">Pol IV</shortName>
        <ecNumber evidence="12">2.7.7.7</ecNumber>
    </recommendedName>
</protein>
<dbReference type="NCBIfam" id="NF010731">
    <property type="entry name" value="PRK14133.1"/>
    <property type="match status" value="1"/>
</dbReference>
<dbReference type="Gene3D" id="3.30.70.270">
    <property type="match status" value="1"/>
</dbReference>
<feature type="domain" description="UmuC" evidence="13">
    <location>
        <begin position="8"/>
        <end position="188"/>
    </location>
</feature>
<dbReference type="Proteomes" id="UP000614424">
    <property type="component" value="Unassembled WGS sequence"/>
</dbReference>
<evidence type="ECO:0000256" key="8">
    <source>
        <dbReference type="ARBA" id="ARBA00022842"/>
    </source>
</evidence>
<dbReference type="Pfam" id="PF11799">
    <property type="entry name" value="IMS_C"/>
    <property type="match status" value="1"/>
</dbReference>
<dbReference type="PANTHER" id="PTHR11076">
    <property type="entry name" value="DNA REPAIR POLYMERASE UMUC / TRANSFERASE FAMILY MEMBER"/>
    <property type="match status" value="1"/>
</dbReference>
<comment type="subcellular location">
    <subcellularLocation>
        <location evidence="12">Cytoplasm</location>
    </subcellularLocation>
</comment>
<keyword evidence="9 12" id="KW-0239">DNA-directed DNA polymerase</keyword>
<dbReference type="Pfam" id="PF11798">
    <property type="entry name" value="IMS_HHH"/>
    <property type="match status" value="1"/>
</dbReference>
<dbReference type="InterPro" id="IPR022880">
    <property type="entry name" value="DNApol_IV"/>
</dbReference>
<dbReference type="SUPFAM" id="SSF56672">
    <property type="entry name" value="DNA/RNA polymerases"/>
    <property type="match status" value="1"/>
</dbReference>
<keyword evidence="6 12" id="KW-0479">Metal-binding</keyword>
<dbReference type="GO" id="GO:0000287">
    <property type="term" value="F:magnesium ion binding"/>
    <property type="evidence" value="ECO:0007669"/>
    <property type="project" value="UniProtKB-UniRule"/>
</dbReference>
<dbReference type="EC" id="2.7.7.7" evidence="12"/>
<dbReference type="InterPro" id="IPR024728">
    <property type="entry name" value="PolY_HhH_motif"/>
</dbReference>
<keyword evidence="10 12" id="KW-0234">DNA repair</keyword>
<dbReference type="Gene3D" id="1.10.150.20">
    <property type="entry name" value="5' to 3' exonuclease, C-terminal subdomain"/>
    <property type="match status" value="1"/>
</dbReference>
<dbReference type="InterPro" id="IPR036775">
    <property type="entry name" value="DNA_pol_Y-fam_lit_finger_sf"/>
</dbReference>
<dbReference type="CDD" id="cd03586">
    <property type="entry name" value="PolY_Pol_IV_kappa"/>
    <property type="match status" value="1"/>
</dbReference>
<evidence type="ECO:0000256" key="9">
    <source>
        <dbReference type="ARBA" id="ARBA00022932"/>
    </source>
</evidence>
<dbReference type="NCBIfam" id="NF002677">
    <property type="entry name" value="PRK02406.1"/>
    <property type="match status" value="1"/>
</dbReference>
<dbReference type="PROSITE" id="PS50173">
    <property type="entry name" value="UMUC"/>
    <property type="match status" value="1"/>
</dbReference>
<comment type="caution">
    <text evidence="14">The sequence shown here is derived from an EMBL/GenBank/DDBJ whole genome shotgun (WGS) entry which is preliminary data.</text>
</comment>
<feature type="site" description="Substrate discrimination" evidence="12">
    <location>
        <position position="17"/>
    </location>
</feature>
<dbReference type="Gene3D" id="3.30.1490.100">
    <property type="entry name" value="DNA polymerase, Y-family, little finger domain"/>
    <property type="match status" value="1"/>
</dbReference>
<dbReference type="NCBIfam" id="NF003015">
    <property type="entry name" value="PRK03858.1"/>
    <property type="match status" value="1"/>
</dbReference>
<organism evidence="14 15">
    <name type="scientific">Candidatus Desulfobia pelagia</name>
    <dbReference type="NCBI Taxonomy" id="2841692"/>
    <lineage>
        <taxon>Bacteria</taxon>
        <taxon>Pseudomonadati</taxon>
        <taxon>Thermodesulfobacteriota</taxon>
        <taxon>Desulfobulbia</taxon>
        <taxon>Desulfobulbales</taxon>
        <taxon>Desulfobulbaceae</taxon>
        <taxon>Candidatus Desulfobia</taxon>
    </lineage>
</organism>
<evidence type="ECO:0000256" key="6">
    <source>
        <dbReference type="ARBA" id="ARBA00022723"/>
    </source>
</evidence>
<dbReference type="EMBL" id="JACNJZ010000192">
    <property type="protein sequence ID" value="MBC8318846.1"/>
    <property type="molecule type" value="Genomic_DNA"/>
</dbReference>
<keyword evidence="4 12" id="KW-0548">Nucleotidyltransferase</keyword>
<evidence type="ECO:0000256" key="2">
    <source>
        <dbReference type="ARBA" id="ARBA00022457"/>
    </source>
</evidence>
<evidence type="ECO:0000256" key="7">
    <source>
        <dbReference type="ARBA" id="ARBA00022763"/>
    </source>
</evidence>
<evidence type="ECO:0000256" key="4">
    <source>
        <dbReference type="ARBA" id="ARBA00022695"/>
    </source>
</evidence>
<dbReference type="GO" id="GO:0006281">
    <property type="term" value="P:DNA repair"/>
    <property type="evidence" value="ECO:0007669"/>
    <property type="project" value="UniProtKB-UniRule"/>
</dbReference>
<evidence type="ECO:0000256" key="12">
    <source>
        <dbReference type="HAMAP-Rule" id="MF_01113"/>
    </source>
</evidence>
<sequence>MKTGIREIIHLDMDAFYASVEVLDYPELAGKPVIVGGRSDRSVVCAASYEARRYGVHSALAIVVARRRCPMGIFRPVRMARYQEVSCRIMDIFREYTPQVEQISVDEAFLDVSGCGRLFGSAVKIAEIIRKRVKDEIGLTVSAGVAATKLVAKIASDQQKPDGLTVVPPGKEAEFLAPLPIQRLWGVGRKTLPALDLLGVKTIGDLTRFPLDFLERKFGKQGRHMYYCGMGVDDRDVESVQFAKSIGNEETFDSDMTDLEAIKKELLHLATKVGERLRRKRVLGRTITLKVKYLDFKVVSRSVTLPQVTDDSRQLYRVAVGLLVKTLAGEKPVRLVGVSVSGLEGESSPRQLNLFCGHNKTRKDLNNAIDAINSRYGAQVIKPALLTEKE</sequence>
<dbReference type="Pfam" id="PF00817">
    <property type="entry name" value="IMS"/>
    <property type="match status" value="1"/>
</dbReference>
<evidence type="ECO:0000313" key="15">
    <source>
        <dbReference type="Proteomes" id="UP000614424"/>
    </source>
</evidence>
<keyword evidence="7 12" id="KW-0227">DNA damage</keyword>
<keyword evidence="12" id="KW-0238">DNA-binding</keyword>
<comment type="catalytic activity">
    <reaction evidence="11 12">
        <text>DNA(n) + a 2'-deoxyribonucleoside 5'-triphosphate = DNA(n+1) + diphosphate</text>
        <dbReference type="Rhea" id="RHEA:22508"/>
        <dbReference type="Rhea" id="RHEA-COMP:17339"/>
        <dbReference type="Rhea" id="RHEA-COMP:17340"/>
        <dbReference type="ChEBI" id="CHEBI:33019"/>
        <dbReference type="ChEBI" id="CHEBI:61560"/>
        <dbReference type="ChEBI" id="CHEBI:173112"/>
        <dbReference type="EC" id="2.7.7.7"/>
    </reaction>
</comment>
<dbReference type="InterPro" id="IPR017961">
    <property type="entry name" value="DNA_pol_Y-fam_little_finger"/>
</dbReference>
<feature type="active site" evidence="12">
    <location>
        <position position="107"/>
    </location>
</feature>
<comment type="function">
    <text evidence="12">Poorly processive, error-prone DNA polymerase involved in untargeted mutagenesis. Copies undamaged DNA at stalled replication forks, which arise in vivo from mismatched or misaligned primer ends. These misaligned primers can be extended by PolIV. Exhibits no 3'-5' exonuclease (proofreading) activity. May be involved in translesional synthesis, in conjunction with the beta clamp from PolIII.</text>
</comment>
<dbReference type="FunFam" id="3.30.1490.100:FF:000004">
    <property type="entry name" value="DNA polymerase IV"/>
    <property type="match status" value="1"/>
</dbReference>
<dbReference type="InterPro" id="IPR043128">
    <property type="entry name" value="Rev_trsase/Diguanyl_cyclase"/>
</dbReference>
<dbReference type="HAMAP" id="MF_01113">
    <property type="entry name" value="DNApol_IV"/>
    <property type="match status" value="1"/>
</dbReference>
<evidence type="ECO:0000259" key="13">
    <source>
        <dbReference type="PROSITE" id="PS50173"/>
    </source>
</evidence>
<dbReference type="InterPro" id="IPR001126">
    <property type="entry name" value="UmuC"/>
</dbReference>
<evidence type="ECO:0000313" key="14">
    <source>
        <dbReference type="EMBL" id="MBC8318846.1"/>
    </source>
</evidence>
<dbReference type="GO" id="GO:0042276">
    <property type="term" value="P:error-prone translesion synthesis"/>
    <property type="evidence" value="ECO:0007669"/>
    <property type="project" value="TreeGrafter"/>
</dbReference>
<dbReference type="GO" id="GO:0005829">
    <property type="term" value="C:cytosol"/>
    <property type="evidence" value="ECO:0007669"/>
    <property type="project" value="TreeGrafter"/>
</dbReference>
<evidence type="ECO:0000256" key="1">
    <source>
        <dbReference type="ARBA" id="ARBA00010945"/>
    </source>
</evidence>
<dbReference type="GO" id="GO:0009432">
    <property type="term" value="P:SOS response"/>
    <property type="evidence" value="ECO:0007669"/>
    <property type="project" value="TreeGrafter"/>
</dbReference>
<evidence type="ECO:0000256" key="10">
    <source>
        <dbReference type="ARBA" id="ARBA00023204"/>
    </source>
</evidence>
<reference evidence="14 15" key="1">
    <citation type="submission" date="2020-08" db="EMBL/GenBank/DDBJ databases">
        <title>Bridging the membrane lipid divide: bacteria of the FCB group superphylum have the potential to synthesize archaeal ether lipids.</title>
        <authorList>
            <person name="Villanueva L."/>
            <person name="Von Meijenfeldt F.A.B."/>
            <person name="Westbye A.B."/>
            <person name="Yadav S."/>
            <person name="Hopmans E.C."/>
            <person name="Dutilh B.E."/>
            <person name="Sinninghe Damste J.S."/>
        </authorList>
    </citation>
    <scope>NUCLEOTIDE SEQUENCE [LARGE SCALE GENOMIC DNA]</scope>
    <source>
        <strain evidence="14">NIOZ-UU47</strain>
    </source>
</reference>
<gene>
    <name evidence="12 14" type="primary">dinB</name>
    <name evidence="14" type="ORF">H8E41_13155</name>
</gene>
<dbReference type="Gene3D" id="3.40.1170.60">
    <property type="match status" value="1"/>
</dbReference>
<keyword evidence="8 12" id="KW-0460">Magnesium</keyword>
<keyword evidence="5 12" id="KW-0235">DNA replication</keyword>
<dbReference type="InterPro" id="IPR043502">
    <property type="entry name" value="DNA/RNA_pol_sf"/>
</dbReference>
<comment type="subunit">
    <text evidence="12">Monomer.</text>
</comment>